<dbReference type="GO" id="GO:0004427">
    <property type="term" value="F:inorganic diphosphate phosphatase activity"/>
    <property type="evidence" value="ECO:0007669"/>
    <property type="project" value="UniProtKB-EC"/>
</dbReference>
<keyword evidence="3" id="KW-0479">Metal-binding</keyword>
<dbReference type="EC" id="3.6.1.1" evidence="2"/>
<evidence type="ECO:0000256" key="2">
    <source>
        <dbReference type="ARBA" id="ARBA00012146"/>
    </source>
</evidence>
<keyword evidence="4" id="KW-0378">Hydrolase</keyword>
<reference evidence="9 10" key="1">
    <citation type="journal article" date="2015" name="Nature">
        <title>rRNA introns, odd ribosomes, and small enigmatic genomes across a large radiation of phyla.</title>
        <authorList>
            <person name="Brown C.T."/>
            <person name="Hug L.A."/>
            <person name="Thomas B.C."/>
            <person name="Sharon I."/>
            <person name="Castelle C.J."/>
            <person name="Singh A."/>
            <person name="Wilkins M.J."/>
            <person name="Williams K.H."/>
            <person name="Banfield J.F."/>
        </authorList>
    </citation>
    <scope>NUCLEOTIDE SEQUENCE [LARGE SCALE GENOMIC DNA]</scope>
</reference>
<dbReference type="EMBL" id="LBQB01000001">
    <property type="protein sequence ID" value="KKP70177.1"/>
    <property type="molecule type" value="Genomic_DNA"/>
</dbReference>
<dbReference type="Gene3D" id="3.10.310.20">
    <property type="entry name" value="DHHA2 domain"/>
    <property type="match status" value="1"/>
</dbReference>
<dbReference type="InterPro" id="IPR001667">
    <property type="entry name" value="DDH_dom"/>
</dbReference>
<dbReference type="STRING" id="1618350.UR67_C0001G0086"/>
<dbReference type="GO" id="GO:0005737">
    <property type="term" value="C:cytoplasm"/>
    <property type="evidence" value="ECO:0007669"/>
    <property type="project" value="InterPro"/>
</dbReference>
<keyword evidence="5" id="KW-0464">Manganese</keyword>
<dbReference type="GO" id="GO:0046872">
    <property type="term" value="F:metal ion binding"/>
    <property type="evidence" value="ECO:0007669"/>
    <property type="project" value="UniProtKB-KW"/>
</dbReference>
<dbReference type="FunFam" id="3.90.1640.10:FF:000001">
    <property type="entry name" value="Probable manganese-dependent inorganic pyrophosphatase"/>
    <property type="match status" value="1"/>
</dbReference>
<dbReference type="Gene3D" id="3.90.1640.10">
    <property type="entry name" value="inorganic pyrophosphatase (n-terminal core)"/>
    <property type="match status" value="1"/>
</dbReference>
<evidence type="ECO:0000256" key="4">
    <source>
        <dbReference type="ARBA" id="ARBA00022801"/>
    </source>
</evidence>
<dbReference type="SMART" id="SM01131">
    <property type="entry name" value="DHHA2"/>
    <property type="match status" value="1"/>
</dbReference>
<dbReference type="Pfam" id="PF01368">
    <property type="entry name" value="DHH"/>
    <property type="match status" value="1"/>
</dbReference>
<dbReference type="SUPFAM" id="SSF64182">
    <property type="entry name" value="DHH phosphoesterases"/>
    <property type="match status" value="1"/>
</dbReference>
<name>A0A0G0ES33_UNCC3</name>
<evidence type="ECO:0000313" key="10">
    <source>
        <dbReference type="Proteomes" id="UP000034581"/>
    </source>
</evidence>
<dbReference type="InterPro" id="IPR038222">
    <property type="entry name" value="DHHA2_dom_sf"/>
</dbReference>
<evidence type="ECO:0000259" key="8">
    <source>
        <dbReference type="SMART" id="SM01131"/>
    </source>
</evidence>
<dbReference type="AlphaFoldDB" id="A0A0G0ES33"/>
<gene>
    <name evidence="9" type="ORF">UR67_C0001G0086</name>
</gene>
<organism evidence="9 10">
    <name type="scientific">candidate division CPR3 bacterium GW2011_GWF2_35_18</name>
    <dbReference type="NCBI Taxonomy" id="1618350"/>
    <lineage>
        <taxon>Bacteria</taxon>
        <taxon>Bacteria division CPR3</taxon>
    </lineage>
</organism>
<dbReference type="Pfam" id="PF02833">
    <property type="entry name" value="DHHA2"/>
    <property type="match status" value="1"/>
</dbReference>
<comment type="cofactor">
    <cofactor evidence="1">
        <name>Mn(2+)</name>
        <dbReference type="ChEBI" id="CHEBI:29035"/>
    </cofactor>
</comment>
<evidence type="ECO:0000256" key="7">
    <source>
        <dbReference type="ARBA" id="ARBA00047820"/>
    </source>
</evidence>
<protein>
    <recommendedName>
        <fullName evidence="2">inorganic diphosphatase</fullName>
        <ecNumber evidence="2">3.6.1.1</ecNumber>
    </recommendedName>
    <alternativeName>
        <fullName evidence="6">Pyrophosphate phospho-hydrolase</fullName>
    </alternativeName>
</protein>
<comment type="caution">
    <text evidence="9">The sequence shown here is derived from an EMBL/GenBank/DDBJ whole genome shotgun (WGS) entry which is preliminary data.</text>
</comment>
<dbReference type="PANTHER" id="PTHR12112">
    <property type="entry name" value="BNIP - RELATED"/>
    <property type="match status" value="1"/>
</dbReference>
<sequence length="306" mass="34021">MSDQIYITGHKNPDTDSICSAIAYAELKRSLGINAIPMRCGETNEETNFALEKFGYQSPELVEDVKEKSIVLIDHNESNQSPNGIEEAEIVEVLDHHKINFNNSKPLIFFSKPVGCTATLVYEKYLEAKVALTKNVAGILLSAILSDTIVFKGPTTTVSDVEIAKTLAKIANITDLEKFGIELKKQKASLFGKSATDLINSDLKEFNFKDKKVAIGQIEIVENSEFESRKKEILTELQKIKEAKNLSLIAFMATNIIEMGTTLLCVGETEIIEKAFHKKVAENSVYLKNVMSRKKDIVPPLEKAFS</sequence>
<accession>A0A0G0ES33</accession>
<evidence type="ECO:0000313" key="9">
    <source>
        <dbReference type="EMBL" id="KKP70177.1"/>
    </source>
</evidence>
<comment type="catalytic activity">
    <reaction evidence="7">
        <text>diphosphate + H2O = 2 phosphate + H(+)</text>
        <dbReference type="Rhea" id="RHEA:24576"/>
        <dbReference type="ChEBI" id="CHEBI:15377"/>
        <dbReference type="ChEBI" id="CHEBI:15378"/>
        <dbReference type="ChEBI" id="CHEBI:33019"/>
        <dbReference type="ChEBI" id="CHEBI:43474"/>
        <dbReference type="EC" id="3.6.1.1"/>
    </reaction>
</comment>
<dbReference type="InterPro" id="IPR004097">
    <property type="entry name" value="DHHA2"/>
</dbReference>
<proteinExistence type="predicted"/>
<dbReference type="Proteomes" id="UP000034581">
    <property type="component" value="Unassembled WGS sequence"/>
</dbReference>
<dbReference type="InterPro" id="IPR038763">
    <property type="entry name" value="DHH_sf"/>
</dbReference>
<feature type="domain" description="DHHA2" evidence="8">
    <location>
        <begin position="180"/>
        <end position="305"/>
    </location>
</feature>
<dbReference type="NCBIfam" id="NF003877">
    <property type="entry name" value="PRK05427.1"/>
    <property type="match status" value="1"/>
</dbReference>
<dbReference type="PATRIC" id="fig|1618350.3.peg.93"/>
<evidence type="ECO:0000256" key="3">
    <source>
        <dbReference type="ARBA" id="ARBA00022723"/>
    </source>
</evidence>
<evidence type="ECO:0000256" key="5">
    <source>
        <dbReference type="ARBA" id="ARBA00023211"/>
    </source>
</evidence>
<evidence type="ECO:0000256" key="6">
    <source>
        <dbReference type="ARBA" id="ARBA00032535"/>
    </source>
</evidence>
<dbReference type="PANTHER" id="PTHR12112:SF22">
    <property type="entry name" value="MANGANESE-DEPENDENT INORGANIC PYROPHOSPHATASE-RELATED"/>
    <property type="match status" value="1"/>
</dbReference>
<evidence type="ECO:0000256" key="1">
    <source>
        <dbReference type="ARBA" id="ARBA00001936"/>
    </source>
</evidence>